<evidence type="ECO:0000313" key="3">
    <source>
        <dbReference type="Proteomes" id="UP000655225"/>
    </source>
</evidence>
<gene>
    <name evidence="2" type="ORF">HHK36_020161</name>
</gene>
<accession>A0A834YR67</accession>
<dbReference type="Pfam" id="PF23625">
    <property type="entry name" value="UIM_2"/>
    <property type="match status" value="2"/>
</dbReference>
<evidence type="ECO:0000259" key="1">
    <source>
        <dbReference type="Pfam" id="PF12315"/>
    </source>
</evidence>
<dbReference type="OrthoDB" id="25414at2759"/>
<protein>
    <recommendedName>
        <fullName evidence="1">Protein DA1-like domain-containing protein</fullName>
    </recommendedName>
</protein>
<dbReference type="InterPro" id="IPR022087">
    <property type="entry name" value="DA1-like_dom"/>
</dbReference>
<evidence type="ECO:0000313" key="2">
    <source>
        <dbReference type="EMBL" id="KAF8393959.1"/>
    </source>
</evidence>
<dbReference type="SMART" id="SM00726">
    <property type="entry name" value="UIM"/>
    <property type="match status" value="2"/>
</dbReference>
<feature type="domain" description="Protein DA1-like" evidence="1">
    <location>
        <begin position="219"/>
        <end position="415"/>
    </location>
</feature>
<keyword evidence="3" id="KW-1185">Reference proteome</keyword>
<comment type="caution">
    <text evidence="2">The sequence shown here is derived from an EMBL/GenBank/DDBJ whole genome shotgun (WGS) entry which is preliminary data.</text>
</comment>
<dbReference type="Proteomes" id="UP000655225">
    <property type="component" value="Unassembled WGS sequence"/>
</dbReference>
<dbReference type="InterPro" id="IPR045218">
    <property type="entry name" value="DA1-like"/>
</dbReference>
<reference evidence="2 3" key="1">
    <citation type="submission" date="2020-04" db="EMBL/GenBank/DDBJ databases">
        <title>Plant Genome Project.</title>
        <authorList>
            <person name="Zhang R.-G."/>
        </authorList>
    </citation>
    <scope>NUCLEOTIDE SEQUENCE [LARGE SCALE GENOMIC DNA]</scope>
    <source>
        <strain evidence="2">YNK0</strain>
        <tissue evidence="2">Leaf</tissue>
    </source>
</reference>
<sequence>MEWLQQIFDGPNHEALEWKYHGKDVRSQDEKEDIDRAIRESLLEERKGKRVIDNEFHLEEDEHLARALQESLNINESPRQHDYENIIQPYSFPSFTGFICHACNLPISNNEYVMYENYRYHNSCYNDHSHPKCDVCNNFFATKASKYRVHPFWDQKSCYHHDYDGTPRCSSCERLESRNTHYTFLEDGRKFCQECLETAIMSTEECLPLYFDIQEFFEGLNMKVEQQVPLHLVDRHALNEVEKGEKSAPELIGLCMSETRDVNSVVRSSRIMEAFRIKIMKTNPYKLKCKWEVTVIMVLFGFPRLLTGSILAHELMHAWLNLEGYSTVSRDVKEGICQVLAHMWLESEIKSGSGNTSSSSSSKMDRHSKFEKNFGEFCKRNIENDRSKDYGDGFRAANRAVNKYGLRTTLAHIGKTGSFPH</sequence>
<dbReference type="Pfam" id="PF12315">
    <property type="entry name" value="DA1-like"/>
    <property type="match status" value="1"/>
</dbReference>
<dbReference type="PANTHER" id="PTHR24209:SF25">
    <property type="entry name" value="PROTEIN DA1-RELATED 1"/>
    <property type="match status" value="1"/>
</dbReference>
<organism evidence="2 3">
    <name type="scientific">Tetracentron sinense</name>
    <name type="common">Spur-leaf</name>
    <dbReference type="NCBI Taxonomy" id="13715"/>
    <lineage>
        <taxon>Eukaryota</taxon>
        <taxon>Viridiplantae</taxon>
        <taxon>Streptophyta</taxon>
        <taxon>Embryophyta</taxon>
        <taxon>Tracheophyta</taxon>
        <taxon>Spermatophyta</taxon>
        <taxon>Magnoliopsida</taxon>
        <taxon>Trochodendrales</taxon>
        <taxon>Trochodendraceae</taxon>
        <taxon>Tetracentron</taxon>
    </lineage>
</organism>
<dbReference type="PANTHER" id="PTHR24209">
    <property type="entry name" value="PROTEIN DA1-RELATED 2"/>
    <property type="match status" value="1"/>
</dbReference>
<name>A0A834YR67_TETSI</name>
<proteinExistence type="predicted"/>
<dbReference type="InterPro" id="IPR003903">
    <property type="entry name" value="UIM_dom"/>
</dbReference>
<dbReference type="Gene3D" id="2.10.110.10">
    <property type="entry name" value="Cysteine Rich Protein"/>
    <property type="match status" value="1"/>
</dbReference>
<dbReference type="PROSITE" id="PS50330">
    <property type="entry name" value="UIM"/>
    <property type="match status" value="1"/>
</dbReference>
<dbReference type="EMBL" id="JABCRI010000014">
    <property type="protein sequence ID" value="KAF8393959.1"/>
    <property type="molecule type" value="Genomic_DNA"/>
</dbReference>
<dbReference type="GO" id="GO:0043130">
    <property type="term" value="F:ubiquitin binding"/>
    <property type="evidence" value="ECO:0007669"/>
    <property type="project" value="TreeGrafter"/>
</dbReference>
<dbReference type="AlphaFoldDB" id="A0A834YR67"/>